<reference evidence="1" key="1">
    <citation type="submission" date="2019-08" db="EMBL/GenBank/DDBJ databases">
        <authorList>
            <person name="Kucharzyk K."/>
            <person name="Murdoch R.W."/>
            <person name="Higgins S."/>
            <person name="Loffler F."/>
        </authorList>
    </citation>
    <scope>NUCLEOTIDE SEQUENCE</scope>
</reference>
<accession>A0A645DDP4</accession>
<gene>
    <name evidence="1" type="ORF">SDC9_134046</name>
</gene>
<comment type="caution">
    <text evidence="1">The sequence shown here is derived from an EMBL/GenBank/DDBJ whole genome shotgun (WGS) entry which is preliminary data.</text>
</comment>
<proteinExistence type="predicted"/>
<name>A0A645DDP4_9ZZZZ</name>
<dbReference type="EMBL" id="VSSQ01034875">
    <property type="protein sequence ID" value="MPM86953.1"/>
    <property type="molecule type" value="Genomic_DNA"/>
</dbReference>
<organism evidence="1">
    <name type="scientific">bioreactor metagenome</name>
    <dbReference type="NCBI Taxonomy" id="1076179"/>
    <lineage>
        <taxon>unclassified sequences</taxon>
        <taxon>metagenomes</taxon>
        <taxon>ecological metagenomes</taxon>
    </lineage>
</organism>
<evidence type="ECO:0000313" key="1">
    <source>
        <dbReference type="EMBL" id="MPM86953.1"/>
    </source>
</evidence>
<dbReference type="AlphaFoldDB" id="A0A645DDP4"/>
<protein>
    <submittedName>
        <fullName evidence="1">Uncharacterized protein</fullName>
    </submittedName>
</protein>
<sequence length="101" mass="11077">MPPRRGQRVGFAVKHRIALLNPPIVPAGDDLPPVNQRAADGQAALFQPAQRLFVSRFQKSVHSRPSRCRNRSSIFNQSRFRGGMFDLSPGSAGKNRPDAAA</sequence>